<accession>A0ABV3FYA6</accession>
<dbReference type="SMART" id="SM00028">
    <property type="entry name" value="TPR"/>
    <property type="match status" value="5"/>
</dbReference>
<proteinExistence type="predicted"/>
<name>A0ABV3FYA6_9NOCA</name>
<dbReference type="PANTHER" id="PTHR19959">
    <property type="entry name" value="KINESIN LIGHT CHAIN"/>
    <property type="match status" value="1"/>
</dbReference>
<evidence type="ECO:0000313" key="2">
    <source>
        <dbReference type="Proteomes" id="UP001551695"/>
    </source>
</evidence>
<dbReference type="RefSeq" id="WP_357786302.1">
    <property type="nucleotide sequence ID" value="NZ_JBFAKC010000010.1"/>
</dbReference>
<organism evidence="1 2">
    <name type="scientific">Nocardia aurea</name>
    <dbReference type="NCBI Taxonomy" id="2144174"/>
    <lineage>
        <taxon>Bacteria</taxon>
        <taxon>Bacillati</taxon>
        <taxon>Actinomycetota</taxon>
        <taxon>Actinomycetes</taxon>
        <taxon>Mycobacteriales</taxon>
        <taxon>Nocardiaceae</taxon>
        <taxon>Nocardia</taxon>
    </lineage>
</organism>
<dbReference type="PANTHER" id="PTHR19959:SF119">
    <property type="entry name" value="FUNGAL LIPASE-LIKE DOMAIN-CONTAINING PROTEIN"/>
    <property type="match status" value="1"/>
</dbReference>
<keyword evidence="2" id="KW-1185">Reference proteome</keyword>
<reference evidence="1 2" key="1">
    <citation type="submission" date="2024-06" db="EMBL/GenBank/DDBJ databases">
        <title>The Natural Products Discovery Center: Release of the First 8490 Sequenced Strains for Exploring Actinobacteria Biosynthetic Diversity.</title>
        <authorList>
            <person name="Kalkreuter E."/>
            <person name="Kautsar S.A."/>
            <person name="Yang D."/>
            <person name="Bader C.D."/>
            <person name="Teijaro C.N."/>
            <person name="Fluegel L."/>
            <person name="Davis C.M."/>
            <person name="Simpson J.R."/>
            <person name="Lauterbach L."/>
            <person name="Steele A.D."/>
            <person name="Gui C."/>
            <person name="Meng S."/>
            <person name="Li G."/>
            <person name="Viehrig K."/>
            <person name="Ye F."/>
            <person name="Su P."/>
            <person name="Kiefer A.F."/>
            <person name="Nichols A."/>
            <person name="Cepeda A.J."/>
            <person name="Yan W."/>
            <person name="Fan B."/>
            <person name="Jiang Y."/>
            <person name="Adhikari A."/>
            <person name="Zheng C.-J."/>
            <person name="Schuster L."/>
            <person name="Cowan T.M."/>
            <person name="Smanski M.J."/>
            <person name="Chevrette M.G."/>
            <person name="De Carvalho L.P.S."/>
            <person name="Shen B."/>
        </authorList>
    </citation>
    <scope>NUCLEOTIDE SEQUENCE [LARGE SCALE GENOMIC DNA]</scope>
    <source>
        <strain evidence="1 2">NPDC050403</strain>
    </source>
</reference>
<dbReference type="Gene3D" id="1.25.40.10">
    <property type="entry name" value="Tetratricopeptide repeat domain"/>
    <property type="match status" value="2"/>
</dbReference>
<dbReference type="Proteomes" id="UP001551695">
    <property type="component" value="Unassembled WGS sequence"/>
</dbReference>
<dbReference type="InterPro" id="IPR019734">
    <property type="entry name" value="TPR_rpt"/>
</dbReference>
<dbReference type="InterPro" id="IPR011990">
    <property type="entry name" value="TPR-like_helical_dom_sf"/>
</dbReference>
<gene>
    <name evidence="1" type="ORF">AB0I48_22880</name>
</gene>
<dbReference type="Pfam" id="PF13374">
    <property type="entry name" value="TPR_10"/>
    <property type="match status" value="1"/>
</dbReference>
<sequence length="1201" mass="133128">MRTPRIRLGHTGDATGIIAISGNAIGNNEVKINYGQAPYIVEPLEFEIEIPRLDDVSSLPPSEWLTARNAVIPFRGRVGELSTLAGWRDADTVRSIQLIHGAGGQGKSRLASQFARNSSFAGWHIMQATYNAYVREEVDVPEGDTEADRLILVDYAERWPHADLIRFIRSYAGENIYKVRILLLSRSGGAWWTSLKKSIRDAGYTQLSLDLAPLAQSTDERMSIFREAGQRFNRMMDVPLNRPIGPIGDLEHSAYQSVLSIHMAALVAVDAEAYGRQKPTDPGVLSSYLLDREFEHWAAMENSGRLHISAETMARLVTVATILGPLPPPAAQKALVALELASSVNEAIDLLDQHARCYPGSVRQVMSPLSPNRLGEDFIASRISEDYWCNLLPQRILLSSEFDSLHQHAWTIVVETAARWPDVVACVDAIITEDTDRIYAMGNGPLSLIAKILPVSTLELIETSFPSPRNVKVDLGVAEICQRLTDHRLGVDVPPERNAELCRQLSTRLAWAGLEHRALQYSGRAVVIWRMLSQRQPTKLVELAAALNSHSWRLSAVREFSKALEASAESVGILRRIRHVAASIEETYSISLNNLSVDLYYNGKVVEALDSALEAFEIRGRLAPEDEATLALVSNNIGLWMSSLGKPQAEEYLRASEQRYSRLASKSPDIYSPDHWKALFDLASEQYRLNKLVEAAHSCDKALAIIRTLSRFNPSQFSSQLGDTLVLSSKISARSGKFSSGLTTMSEALDIIDRDGGEWSDIAAEFYLEIGDEESALDFAKNNVDKFRSLFYENPRRYRRAYAESLSAVGVVFTKLGRPNDALVATQKAVDVQRESIDNIVDKRNFITLLDNLAVDLREVGEASGAASRVSEAVSLCEEIYLLHPEFVGFQYASILHQAALALLEAEDYEEAGRLVTQSLTLLKTGYMLGWDEYRLESALVYWLQSRLEILNGQMSLAILSARESVSILLTLSLRTSDMQRKFLTALDTLLALVGESSEVEEIVSSILDRNAGRPEDPARGVGLCYLVLAEILFSSADEEGGLAAERLSIESEFMEYSPACHPPGISKANRLNHRGFKALRDGRREVARKFLVLSVTYYRLDEDHAGELMALENVFESLREDGLYDDAANTLLDILNCLVEADEGRIYARYASEIVSAVSMWRNGENSDGAAIQKTLEVISGMSLDARVRFLVACGLADGN</sequence>
<comment type="caution">
    <text evidence="1">The sequence shown here is derived from an EMBL/GenBank/DDBJ whole genome shotgun (WGS) entry which is preliminary data.</text>
</comment>
<protein>
    <submittedName>
        <fullName evidence="1">Tetratricopeptide repeat protein</fullName>
    </submittedName>
</protein>
<dbReference type="EMBL" id="JBFAKC010000010">
    <property type="protein sequence ID" value="MEV0710414.1"/>
    <property type="molecule type" value="Genomic_DNA"/>
</dbReference>
<evidence type="ECO:0000313" key="1">
    <source>
        <dbReference type="EMBL" id="MEV0710414.1"/>
    </source>
</evidence>
<dbReference type="SUPFAM" id="SSF48452">
    <property type="entry name" value="TPR-like"/>
    <property type="match status" value="1"/>
</dbReference>